<keyword evidence="6" id="KW-1185">Reference proteome</keyword>
<dbReference type="Gene3D" id="3.40.50.300">
    <property type="entry name" value="P-loop containing nucleotide triphosphate hydrolases"/>
    <property type="match status" value="1"/>
</dbReference>
<reference evidence="3 5" key="2">
    <citation type="submission" date="2018-12" db="EMBL/GenBank/DDBJ databases">
        <title>Streptomyces griseoviridis F1-27 complete genome.</title>
        <authorList>
            <person name="Mariita R.M."/>
            <person name="Sello J.K."/>
        </authorList>
    </citation>
    <scope>NUCLEOTIDE SEQUENCE [LARGE SCALE GENOMIC DNA]</scope>
    <source>
        <strain evidence="3 5">F1-27</strain>
    </source>
</reference>
<dbReference type="InterPro" id="IPR050764">
    <property type="entry name" value="CbbQ/NirQ/NorQ/GpvN"/>
</dbReference>
<proteinExistence type="predicted"/>
<feature type="compositionally biased region" description="Polar residues" evidence="1">
    <location>
        <begin position="18"/>
        <end position="28"/>
    </location>
</feature>
<dbReference type="AlphaFoldDB" id="A0A3Q9KNT1"/>
<feature type="domain" description="ATPase dynein-related AAA" evidence="2">
    <location>
        <begin position="116"/>
        <end position="254"/>
    </location>
</feature>
<dbReference type="GO" id="GO:0005524">
    <property type="term" value="F:ATP binding"/>
    <property type="evidence" value="ECO:0007669"/>
    <property type="project" value="InterPro"/>
</dbReference>
<reference evidence="4 6" key="1">
    <citation type="submission" date="2018-04" db="EMBL/GenBank/DDBJ databases">
        <title>Complete genome sequences of Streptomyces griseoviridis K61 and characterization of antagonistic properties of biological control agents.</title>
        <authorList>
            <person name="Mariita R.M."/>
            <person name="Sello J.K."/>
        </authorList>
    </citation>
    <scope>NUCLEOTIDE SEQUENCE [LARGE SCALE GENOMIC DNA]</scope>
    <source>
        <strain evidence="4 6">K61</strain>
    </source>
</reference>
<evidence type="ECO:0000313" key="3">
    <source>
        <dbReference type="EMBL" id="AZS85537.1"/>
    </source>
</evidence>
<evidence type="ECO:0000313" key="4">
    <source>
        <dbReference type="EMBL" id="QCN87615.1"/>
    </source>
</evidence>
<dbReference type="SUPFAM" id="SSF52540">
    <property type="entry name" value="P-loop containing nucleoside triphosphate hydrolases"/>
    <property type="match status" value="1"/>
</dbReference>
<dbReference type="RefSeq" id="WP_127178409.1">
    <property type="nucleotide sequence ID" value="NZ_CP029078.1"/>
</dbReference>
<gene>
    <name evidence="4" type="ORF">DDJ31_23865</name>
    <name evidence="3" type="ORF">ELQ87_15425</name>
</gene>
<dbReference type="KEGG" id="sgd:ELQ87_15425"/>
<dbReference type="GO" id="GO:0016887">
    <property type="term" value="F:ATP hydrolysis activity"/>
    <property type="evidence" value="ECO:0007669"/>
    <property type="project" value="InterPro"/>
</dbReference>
<accession>A0A3Q9KNT1</accession>
<dbReference type="Proteomes" id="UP000271291">
    <property type="component" value="Chromosome"/>
</dbReference>
<dbReference type="InterPro" id="IPR027417">
    <property type="entry name" value="P-loop_NTPase"/>
</dbReference>
<dbReference type="PANTHER" id="PTHR42759">
    <property type="entry name" value="MOXR FAMILY PROTEIN"/>
    <property type="match status" value="1"/>
</dbReference>
<dbReference type="EMBL" id="CP034687">
    <property type="protein sequence ID" value="AZS85537.1"/>
    <property type="molecule type" value="Genomic_DNA"/>
</dbReference>
<evidence type="ECO:0000313" key="6">
    <source>
        <dbReference type="Proteomes" id="UP000501753"/>
    </source>
</evidence>
<dbReference type="InterPro" id="IPR011704">
    <property type="entry name" value="ATPase_dyneun-rel_AAA"/>
</dbReference>
<feature type="region of interest" description="Disordered" evidence="1">
    <location>
        <begin position="1"/>
        <end position="40"/>
    </location>
</feature>
<evidence type="ECO:0000256" key="1">
    <source>
        <dbReference type="SAM" id="MobiDB-lite"/>
    </source>
</evidence>
<dbReference type="OrthoDB" id="9768555at2"/>
<protein>
    <submittedName>
        <fullName evidence="3">ATPase</fullName>
    </submittedName>
</protein>
<evidence type="ECO:0000259" key="2">
    <source>
        <dbReference type="Pfam" id="PF07728"/>
    </source>
</evidence>
<name>A0A3Q9KNT1_STRGD</name>
<organism evidence="3 5">
    <name type="scientific">Streptomyces griseoviridis</name>
    <dbReference type="NCBI Taxonomy" id="45398"/>
    <lineage>
        <taxon>Bacteria</taxon>
        <taxon>Bacillati</taxon>
        <taxon>Actinomycetota</taxon>
        <taxon>Actinomycetes</taxon>
        <taxon>Kitasatosporales</taxon>
        <taxon>Streptomycetaceae</taxon>
        <taxon>Streptomyces</taxon>
    </lineage>
</organism>
<evidence type="ECO:0000313" key="5">
    <source>
        <dbReference type="Proteomes" id="UP000271291"/>
    </source>
</evidence>
<dbReference type="PANTHER" id="PTHR42759:SF1">
    <property type="entry name" value="MAGNESIUM-CHELATASE SUBUNIT CHLD"/>
    <property type="match status" value="1"/>
</dbReference>
<dbReference type="EMBL" id="CP029078">
    <property type="protein sequence ID" value="QCN87615.1"/>
    <property type="molecule type" value="Genomic_DNA"/>
</dbReference>
<dbReference type="Proteomes" id="UP000501753">
    <property type="component" value="Chromosome"/>
</dbReference>
<dbReference type="Pfam" id="PF07728">
    <property type="entry name" value="AAA_5"/>
    <property type="match status" value="1"/>
</dbReference>
<sequence>MSVSTEPTSAEARGSGSAPANPTSGTAPSPTPRAADGTGAEVLRPHAEDAFAGELAALAAQDDRPRPVRWKLSPWAVATYLLGGTLPDGTVITPKYIGPRRIVEVAVTTLATDRALLLLGVPGTAKTWVSEHLAAAVSGDSTLIVQGTAGTPEEAIRYGWNYARLLAHGPSRDALVPSPVMRAMAEGMTARVEELTRIPADVQDSLITILSEKTLPIPELGQETQAVRGFNLIATANDRDRGVNDLSSALRRRFNTVVLPLPESVEAEVDIVARRVEQIGRSLDLPGVPDGATEIRRVVTVFRELRDGATSDGRTKLKSPSGTLSTAEAISVITNGLALAAHFGDGVLRAGDVAAGILGAVVRDPAADRVVWQEYLEAVVRERDGWTDFYRACREVSA</sequence>